<feature type="transmembrane region" description="Helical" evidence="1">
    <location>
        <begin position="97"/>
        <end position="124"/>
    </location>
</feature>
<feature type="transmembrane region" description="Helical" evidence="1">
    <location>
        <begin position="46"/>
        <end position="66"/>
    </location>
</feature>
<reference evidence="2 3" key="1">
    <citation type="submission" date="2019-04" db="EMBL/GenBank/DDBJ databases">
        <title>Three New Species of Nocardioides, Nocardioides euryhalodurans sp. nov., Nocardioides seonyuensis sp. nov. and Nocardioides eburneoflavus sp. nov. Isolated from Soil.</title>
        <authorList>
            <person name="Roh S.G."/>
            <person name="Lee C."/>
            <person name="Kim M.-K."/>
            <person name="Kim S.B."/>
        </authorList>
    </citation>
    <scope>NUCLEOTIDE SEQUENCE [LARGE SCALE GENOMIC DNA]</scope>
    <source>
        <strain evidence="2 3">MMS17-SY213</strain>
    </source>
</reference>
<feature type="transmembrane region" description="Helical" evidence="1">
    <location>
        <begin position="130"/>
        <end position="152"/>
    </location>
</feature>
<name>A0A4Z1CEQ9_9ACTN</name>
<keyword evidence="1" id="KW-0812">Transmembrane</keyword>
<dbReference type="AlphaFoldDB" id="A0A4Z1CEQ9"/>
<dbReference type="InterPro" id="IPR045466">
    <property type="entry name" value="DUF6498"/>
</dbReference>
<feature type="transmembrane region" description="Helical" evidence="1">
    <location>
        <begin position="203"/>
        <end position="223"/>
    </location>
</feature>
<organism evidence="2 3">
    <name type="scientific">Nocardioides eburneiflavus</name>
    <dbReference type="NCBI Taxonomy" id="2518372"/>
    <lineage>
        <taxon>Bacteria</taxon>
        <taxon>Bacillati</taxon>
        <taxon>Actinomycetota</taxon>
        <taxon>Actinomycetes</taxon>
        <taxon>Propionibacteriales</taxon>
        <taxon>Nocardioidaceae</taxon>
        <taxon>Nocardioides</taxon>
    </lineage>
</organism>
<sequence>MATSRAAVTMVTGEQGLPRAPLLSSLSLVVGNLLPIWAVWAGHMSVGDVFVVYWIENFAYWAITIVKVRTARGERGPGSARMTLNGRPVGESDSGALAFFFALHYGIFTLVHGVFAFVMAFVAGGDLHPGAWLLAGVALGLSHLGSLWLNWFDGGERWRVSAPTAMWQPYPRMLVLHVGIIVGFGLAMGSVGSSEAPSGLEVLAPVLLLLGLKTVVDLALHLWERRRARRSDPVGAT</sequence>
<comment type="caution">
    <text evidence="2">The sequence shown here is derived from an EMBL/GenBank/DDBJ whole genome shotgun (WGS) entry which is preliminary data.</text>
</comment>
<evidence type="ECO:0000256" key="1">
    <source>
        <dbReference type="SAM" id="Phobius"/>
    </source>
</evidence>
<proteinExistence type="predicted"/>
<gene>
    <name evidence="2" type="ORF">EXE59_11365</name>
</gene>
<keyword evidence="1" id="KW-0472">Membrane</keyword>
<accession>A0A4Z1CEQ9</accession>
<feature type="transmembrane region" description="Helical" evidence="1">
    <location>
        <begin position="20"/>
        <end position="40"/>
    </location>
</feature>
<feature type="transmembrane region" description="Helical" evidence="1">
    <location>
        <begin position="173"/>
        <end position="191"/>
    </location>
</feature>
<keyword evidence="3" id="KW-1185">Reference proteome</keyword>
<evidence type="ECO:0000313" key="2">
    <source>
        <dbReference type="EMBL" id="TGN64495.1"/>
    </source>
</evidence>
<dbReference type="OrthoDB" id="3734431at2"/>
<protein>
    <submittedName>
        <fullName evidence="2">Uncharacterized protein</fullName>
    </submittedName>
</protein>
<dbReference type="RefSeq" id="WP_135839005.1">
    <property type="nucleotide sequence ID" value="NZ_SRRO01000001.1"/>
</dbReference>
<dbReference type="Proteomes" id="UP000297496">
    <property type="component" value="Unassembled WGS sequence"/>
</dbReference>
<keyword evidence="1" id="KW-1133">Transmembrane helix</keyword>
<dbReference type="EMBL" id="SRRO01000001">
    <property type="protein sequence ID" value="TGN64495.1"/>
    <property type="molecule type" value="Genomic_DNA"/>
</dbReference>
<dbReference type="Pfam" id="PF20108">
    <property type="entry name" value="DUF6498"/>
    <property type="match status" value="1"/>
</dbReference>
<evidence type="ECO:0000313" key="3">
    <source>
        <dbReference type="Proteomes" id="UP000297496"/>
    </source>
</evidence>